<evidence type="ECO:0000313" key="11">
    <source>
        <dbReference type="EMBL" id="OGX82098.1"/>
    </source>
</evidence>
<dbReference type="Proteomes" id="UP000177506">
    <property type="component" value="Unassembled WGS sequence"/>
</dbReference>
<feature type="domain" description="TonB-dependent receptor plug" evidence="10">
    <location>
        <begin position="137"/>
        <end position="242"/>
    </location>
</feature>
<dbReference type="OrthoDB" id="9768177at2"/>
<keyword evidence="9" id="KW-0732">Signal</keyword>
<evidence type="ECO:0000256" key="7">
    <source>
        <dbReference type="PROSITE-ProRule" id="PRU01360"/>
    </source>
</evidence>
<keyword evidence="4 7" id="KW-0812">Transmembrane</keyword>
<keyword evidence="5 7" id="KW-0472">Membrane</keyword>
<reference evidence="11 12" key="1">
    <citation type="submission" date="2016-08" db="EMBL/GenBank/DDBJ databases">
        <title>Hymenobacter coccineus sp. nov., Hymenobacter lapidarius sp. nov. and Hymenobacter glacialis sp. nov., isolated from Antarctic soil.</title>
        <authorList>
            <person name="Sedlacek I."/>
            <person name="Kralova S."/>
            <person name="Kyrova K."/>
            <person name="Maslanova I."/>
            <person name="Stankova E."/>
            <person name="Vrbovska V."/>
            <person name="Nemec M."/>
            <person name="Bartak M."/>
            <person name="Svec P."/>
            <person name="Busse H.-J."/>
            <person name="Pantucek R."/>
        </authorList>
    </citation>
    <scope>NUCLEOTIDE SEQUENCE [LARGE SCALE GENOMIC DNA]</scope>
    <source>
        <strain evidence="11 12">CCM 8649</strain>
    </source>
</reference>
<dbReference type="InterPro" id="IPR008969">
    <property type="entry name" value="CarboxyPept-like_regulatory"/>
</dbReference>
<dbReference type="SUPFAM" id="SSF56935">
    <property type="entry name" value="Porins"/>
    <property type="match status" value="1"/>
</dbReference>
<sequence>MKKTVLIKACNLCFSFSFISLAGAATAAPARLLRPALATAFYQTAPITGQVTDQKGQPLPGVSIRVKSQPTIGTTTDGSGQYSLGLPEGGATLVFSFVGFVSQEVETKNGSKVDIQLNEQANSLNEVVVVGFGTQKKTSTTAAVSTLPAADVAQKPVVNLTNSLAGRVAGVISTQGSGEPGIDGANIQIRGIGTTGGTQPLYIVDNVPRDFSRLDPNTIETITVLKDAAAVAPYGVAGANGVILVTTKKGRKGPPQLSYNGYVGIQNPTRLPKFVNSYQYALMRNATVANDFPNDPTRTLPYSPDDLQKFQDHSDPDGHPDGEPLRDIIKKNRILTYHNLSLAGGGDKVQFFTSLGYTHQQGMWDPTYLDKYNASLSVTAEATSTTRVGLSLNGWVEMQHFPTFGAGSILRQAQRQAPTTPVRYSNGLPSGYIAESLIGEIYGSGTQVNQNPSLQAQFLIEQQLPFIKGLSIKGTANFDPSSSFQRSYTTPITFYNVDTTSTPYTYKQGTQGNSKPKFTEYYRQDWAFTYQGYLNYARTFGKSEVTGLAVVESRNLTTQQFQATRVNYNTSIDELDFGGPAAADATNGGTSFKTKQLGYIYRATYAYAGKYLFEASGRYDGSYVFAPGRRFGFFPAFSAGWRISEESFLKDRYTWLDNLKLRGSWGQSGAYPYIGGNIAAFQYLSPYTPYSPAGVLGGTAVQGLYEAQQGNPNITWERANKTDIGLETSLWKGLLNLEVDFFYEKRANVLTTRANALPGEYGVGVGLVNAGVITNRGFDLTARTSRHFGKNWNLDVTGTFTYARNNQVNVFETSATYDNPNRRIAGRPIGTQFGYQALGYFSASDFAADGTTLQAGIPVPTFGPVRAGDLQYADLNGDDKIDINDQTVIGKSQTPQVIYGIAPRLTFKNFDLDFLVQGAARSSIYLNGYQVLPFDGAGSASALSFSEYWTPDRTNTLYPRLTGTPTANNTQTSSWWIRDAAFVRLKSAELGYTFDSALLHNALKSVRLFVSGQNLLTWTPYIREITDPDNSSNNQNYYQQQVFSVGLNANF</sequence>
<feature type="region of interest" description="Disordered" evidence="8">
    <location>
        <begin position="292"/>
        <end position="324"/>
    </location>
</feature>
<dbReference type="InterPro" id="IPR012910">
    <property type="entry name" value="Plug_dom"/>
</dbReference>
<evidence type="ECO:0000256" key="5">
    <source>
        <dbReference type="ARBA" id="ARBA00023136"/>
    </source>
</evidence>
<protein>
    <submittedName>
        <fullName evidence="11">SusC/RagA family TonB-linked outer membrane protein</fullName>
    </submittedName>
</protein>
<dbReference type="Gene3D" id="2.60.40.1120">
    <property type="entry name" value="Carboxypeptidase-like, regulatory domain"/>
    <property type="match status" value="1"/>
</dbReference>
<feature type="chain" id="PRO_5009578390" evidence="9">
    <location>
        <begin position="25"/>
        <end position="1051"/>
    </location>
</feature>
<evidence type="ECO:0000256" key="3">
    <source>
        <dbReference type="ARBA" id="ARBA00022452"/>
    </source>
</evidence>
<evidence type="ECO:0000256" key="6">
    <source>
        <dbReference type="ARBA" id="ARBA00023237"/>
    </source>
</evidence>
<keyword evidence="3 7" id="KW-1134">Transmembrane beta strand</keyword>
<name>A0A1G1STY8_9BACT</name>
<dbReference type="EMBL" id="MDZA01000437">
    <property type="protein sequence ID" value="OGX82098.1"/>
    <property type="molecule type" value="Genomic_DNA"/>
</dbReference>
<dbReference type="Pfam" id="PF13715">
    <property type="entry name" value="CarbopepD_reg_2"/>
    <property type="match status" value="1"/>
</dbReference>
<feature type="signal peptide" evidence="9">
    <location>
        <begin position="1"/>
        <end position="24"/>
    </location>
</feature>
<dbReference type="AlphaFoldDB" id="A0A1G1STY8"/>
<dbReference type="InterPro" id="IPR037066">
    <property type="entry name" value="Plug_dom_sf"/>
</dbReference>
<gene>
    <name evidence="11" type="ORF">BEN49_02805</name>
</gene>
<dbReference type="InterPro" id="IPR023996">
    <property type="entry name" value="TonB-dep_OMP_SusC/RagA"/>
</dbReference>
<evidence type="ECO:0000313" key="12">
    <source>
        <dbReference type="Proteomes" id="UP000177506"/>
    </source>
</evidence>
<keyword evidence="6 7" id="KW-0998">Cell outer membrane</keyword>
<dbReference type="Pfam" id="PF07715">
    <property type="entry name" value="Plug"/>
    <property type="match status" value="1"/>
</dbReference>
<proteinExistence type="inferred from homology"/>
<dbReference type="InterPro" id="IPR023997">
    <property type="entry name" value="TonB-dep_OMP_SusC/RagA_CS"/>
</dbReference>
<keyword evidence="12" id="KW-1185">Reference proteome</keyword>
<organism evidence="11 12">
    <name type="scientific">Hymenobacter coccineus</name>
    <dbReference type="NCBI Taxonomy" id="1908235"/>
    <lineage>
        <taxon>Bacteria</taxon>
        <taxon>Pseudomonadati</taxon>
        <taxon>Bacteroidota</taxon>
        <taxon>Cytophagia</taxon>
        <taxon>Cytophagales</taxon>
        <taxon>Hymenobacteraceae</taxon>
        <taxon>Hymenobacter</taxon>
    </lineage>
</organism>
<comment type="similarity">
    <text evidence="7">Belongs to the TonB-dependent receptor family.</text>
</comment>
<evidence type="ECO:0000259" key="10">
    <source>
        <dbReference type="Pfam" id="PF07715"/>
    </source>
</evidence>
<dbReference type="Gene3D" id="2.170.130.10">
    <property type="entry name" value="TonB-dependent receptor, plug domain"/>
    <property type="match status" value="1"/>
</dbReference>
<dbReference type="RefSeq" id="WP_070746863.1">
    <property type="nucleotide sequence ID" value="NZ_MDZA01000437.1"/>
</dbReference>
<dbReference type="FunFam" id="2.170.130.10:FF:000003">
    <property type="entry name" value="SusC/RagA family TonB-linked outer membrane protein"/>
    <property type="match status" value="1"/>
</dbReference>
<dbReference type="InterPro" id="IPR036942">
    <property type="entry name" value="Beta-barrel_TonB_sf"/>
</dbReference>
<dbReference type="InterPro" id="IPR039426">
    <property type="entry name" value="TonB-dep_rcpt-like"/>
</dbReference>
<dbReference type="NCBIfam" id="TIGR04056">
    <property type="entry name" value="OMP_RagA_SusC"/>
    <property type="match status" value="1"/>
</dbReference>
<dbReference type="NCBIfam" id="TIGR04057">
    <property type="entry name" value="SusC_RagA_signa"/>
    <property type="match status" value="1"/>
</dbReference>
<evidence type="ECO:0000256" key="2">
    <source>
        <dbReference type="ARBA" id="ARBA00022448"/>
    </source>
</evidence>
<comment type="subcellular location">
    <subcellularLocation>
        <location evidence="1 7">Cell outer membrane</location>
        <topology evidence="1 7">Multi-pass membrane protein</topology>
    </subcellularLocation>
</comment>
<evidence type="ECO:0000256" key="1">
    <source>
        <dbReference type="ARBA" id="ARBA00004571"/>
    </source>
</evidence>
<evidence type="ECO:0000256" key="8">
    <source>
        <dbReference type="SAM" id="MobiDB-lite"/>
    </source>
</evidence>
<evidence type="ECO:0000256" key="9">
    <source>
        <dbReference type="SAM" id="SignalP"/>
    </source>
</evidence>
<dbReference type="GO" id="GO:0009279">
    <property type="term" value="C:cell outer membrane"/>
    <property type="evidence" value="ECO:0007669"/>
    <property type="project" value="UniProtKB-SubCell"/>
</dbReference>
<keyword evidence="2 7" id="KW-0813">Transport</keyword>
<dbReference type="PROSITE" id="PS52016">
    <property type="entry name" value="TONB_DEPENDENT_REC_3"/>
    <property type="match status" value="1"/>
</dbReference>
<dbReference type="Gene3D" id="2.40.170.20">
    <property type="entry name" value="TonB-dependent receptor, beta-barrel domain"/>
    <property type="match status" value="1"/>
</dbReference>
<accession>A0A1G1STY8</accession>
<evidence type="ECO:0000256" key="4">
    <source>
        <dbReference type="ARBA" id="ARBA00022692"/>
    </source>
</evidence>
<comment type="caution">
    <text evidence="11">The sequence shown here is derived from an EMBL/GenBank/DDBJ whole genome shotgun (WGS) entry which is preliminary data.</text>
</comment>
<dbReference type="SUPFAM" id="SSF49464">
    <property type="entry name" value="Carboxypeptidase regulatory domain-like"/>
    <property type="match status" value="1"/>
</dbReference>
<feature type="compositionally biased region" description="Basic and acidic residues" evidence="8">
    <location>
        <begin position="306"/>
        <end position="324"/>
    </location>
</feature>